<accession>A0A7C1I613</accession>
<dbReference type="EMBL" id="DSDY01000155">
    <property type="protein sequence ID" value="HDS10968.1"/>
    <property type="molecule type" value="Genomic_DNA"/>
</dbReference>
<gene>
    <name evidence="1" type="ORF">ENO04_05090</name>
</gene>
<proteinExistence type="predicted"/>
<organism evidence="1">
    <name type="scientific">Fervidicoccus fontis</name>
    <dbReference type="NCBI Taxonomy" id="683846"/>
    <lineage>
        <taxon>Archaea</taxon>
        <taxon>Thermoproteota</taxon>
        <taxon>Thermoprotei</taxon>
        <taxon>Fervidicoccales</taxon>
        <taxon>Fervidicoccaceae</taxon>
        <taxon>Fervidicoccus</taxon>
    </lineage>
</organism>
<name>A0A7C1I613_9CREN</name>
<comment type="caution">
    <text evidence="1">The sequence shown here is derived from an EMBL/GenBank/DDBJ whole genome shotgun (WGS) entry which is preliminary data.</text>
</comment>
<reference evidence="1" key="1">
    <citation type="journal article" date="2020" name="mSystems">
        <title>Genome- and Community-Level Interaction Insights into Carbon Utilization and Element Cycling Functions of Hydrothermarchaeota in Hydrothermal Sediment.</title>
        <authorList>
            <person name="Zhou Z."/>
            <person name="Liu Y."/>
            <person name="Xu W."/>
            <person name="Pan J."/>
            <person name="Luo Z.H."/>
            <person name="Li M."/>
        </authorList>
    </citation>
    <scope>NUCLEOTIDE SEQUENCE [LARGE SCALE GENOMIC DNA]</scope>
    <source>
        <strain evidence="1">SpSt-123</strain>
    </source>
</reference>
<sequence>MDVKALAAVVPPATSLFSRQKVLQEKRIRVRYGEVEENQIKINPQLASQLGITDTAVLVVAGKKRFTMNVIIDEDVPMDIVIANPQLMKDNGVADNSIATIRKS</sequence>
<protein>
    <submittedName>
        <fullName evidence="1">Uncharacterized protein</fullName>
    </submittedName>
</protein>
<dbReference type="AlphaFoldDB" id="A0A7C1I613"/>
<evidence type="ECO:0000313" key="1">
    <source>
        <dbReference type="EMBL" id="HDS10968.1"/>
    </source>
</evidence>